<evidence type="ECO:0000313" key="2">
    <source>
        <dbReference type="EMBL" id="RRE43695.1"/>
    </source>
</evidence>
<dbReference type="Gene3D" id="2.40.160.20">
    <property type="match status" value="1"/>
</dbReference>
<accession>A0A377XIK4</accession>
<sequence>MAACRYQPKQESHNDPELRHCFSITIQVDKPIIVSRSPQTGKRQLIPIVGGSVSGQLRGHVLPGGVDSQIIEPDGTCRLSARYALQVAEGTVYVENNGIRRVPAQYHDQLFADDMRFFSDIPPEAIYFRTVPTFEVDAPALSWLTTSLFICAGGRTQDGVMLDFYQVG</sequence>
<dbReference type="EMBL" id="UGLH01000006">
    <property type="protein sequence ID" value="STT83136.1"/>
    <property type="molecule type" value="Genomic_DNA"/>
</dbReference>
<name>A0A377XIK4_KLEPN</name>
<dbReference type="EMBL" id="RCZY01000002">
    <property type="protein sequence ID" value="RRE43695.1"/>
    <property type="molecule type" value="Genomic_DNA"/>
</dbReference>
<gene>
    <name evidence="2" type="ORF">EAO28_15855</name>
    <name evidence="3" type="ORF">NCTC5047_04142</name>
</gene>
<comment type="similarity">
    <text evidence="1">Belongs to the UPF0311 family.</text>
</comment>
<dbReference type="PANTHER" id="PTHR37315">
    <property type="entry name" value="UPF0311 PROTEIN BLR7842"/>
    <property type="match status" value="1"/>
</dbReference>
<evidence type="ECO:0000313" key="5">
    <source>
        <dbReference type="Proteomes" id="UP000272440"/>
    </source>
</evidence>
<protein>
    <recommendedName>
        <fullName evidence="1">UPF0311 protein EAO28_15855</fullName>
    </recommendedName>
</protein>
<organism evidence="3 4">
    <name type="scientific">Klebsiella pneumoniae</name>
    <dbReference type="NCBI Taxonomy" id="573"/>
    <lineage>
        <taxon>Bacteria</taxon>
        <taxon>Pseudomonadati</taxon>
        <taxon>Pseudomonadota</taxon>
        <taxon>Gammaproteobacteria</taxon>
        <taxon>Enterobacterales</taxon>
        <taxon>Enterobacteriaceae</taxon>
        <taxon>Klebsiella/Raoultella group</taxon>
        <taxon>Klebsiella</taxon>
        <taxon>Klebsiella pneumoniae complex</taxon>
    </lineage>
</organism>
<dbReference type="HAMAP" id="MF_00775">
    <property type="entry name" value="UPF0311"/>
    <property type="match status" value="1"/>
</dbReference>
<dbReference type="AlphaFoldDB" id="A0A377XIK4"/>
<reference evidence="3 4" key="1">
    <citation type="submission" date="2018-06" db="EMBL/GenBank/DDBJ databases">
        <authorList>
            <consortium name="Pathogen Informatics"/>
            <person name="Doyle S."/>
        </authorList>
    </citation>
    <scope>NUCLEOTIDE SEQUENCE [LARGE SCALE GENOMIC DNA]</scope>
    <source>
        <strain evidence="3 4">NCTC5047</strain>
    </source>
</reference>
<dbReference type="Proteomes" id="UP000272440">
    <property type="component" value="Unassembled WGS sequence"/>
</dbReference>
<evidence type="ECO:0000256" key="1">
    <source>
        <dbReference type="HAMAP-Rule" id="MF_00775"/>
    </source>
</evidence>
<proteinExistence type="inferred from homology"/>
<evidence type="ECO:0000313" key="4">
    <source>
        <dbReference type="Proteomes" id="UP000254340"/>
    </source>
</evidence>
<evidence type="ECO:0000313" key="3">
    <source>
        <dbReference type="EMBL" id="STT83136.1"/>
    </source>
</evidence>
<dbReference type="PANTHER" id="PTHR37315:SF1">
    <property type="entry name" value="UPF0311 PROTEIN BLR7842"/>
    <property type="match status" value="1"/>
</dbReference>
<dbReference type="Pfam" id="PF11578">
    <property type="entry name" value="DUF3237"/>
    <property type="match status" value="1"/>
</dbReference>
<reference evidence="2 5" key="2">
    <citation type="journal article" date="2019" name="Antimicrob. Agents Chemother.">
        <title>Applying Rapid Whole Genome Sequencing to Predict Phenotypic Antimicrobial Susceptibility Testing Results Among Carbapenem-Resistant Klebsiella pneumoniae Clinical Isolates.</title>
        <authorList>
            <person name="Tamma P.D."/>
            <person name="Fan Y."/>
            <person name="Bergman Y."/>
            <person name="Pertea G."/>
            <person name="Kazmi A."/>
            <person name="Lewis S."/>
            <person name="Carroll K.C."/>
            <person name="Schatz M.C."/>
            <person name="Timp W."/>
            <person name="Simner P.J."/>
        </authorList>
    </citation>
    <scope>NUCLEOTIDE SEQUENCE [LARGE SCALE GENOMIC DNA]</scope>
    <source>
        <strain evidence="2 5">KLPN_33</strain>
    </source>
</reference>
<dbReference type="InterPro" id="IPR020915">
    <property type="entry name" value="UPF0311"/>
</dbReference>
<dbReference type="Proteomes" id="UP000254340">
    <property type="component" value="Unassembled WGS sequence"/>
</dbReference>